<name>A0A1H3RD69_9RHOB</name>
<reference evidence="3" key="1">
    <citation type="submission" date="2016-10" db="EMBL/GenBank/DDBJ databases">
        <authorList>
            <person name="Varghese N."/>
            <person name="Submissions S."/>
        </authorList>
    </citation>
    <scope>NUCLEOTIDE SEQUENCE [LARGE SCALE GENOMIC DNA]</scope>
    <source>
        <strain evidence="3">DSM 100420</strain>
    </source>
</reference>
<proteinExistence type="predicted"/>
<gene>
    <name evidence="2" type="ORF">SAMN05444004_10875</name>
</gene>
<evidence type="ECO:0000313" key="3">
    <source>
        <dbReference type="Proteomes" id="UP000198914"/>
    </source>
</evidence>
<sequence length="104" mass="11068">MKNDDLEMLLQTAREDTAPLRDALRARILDDAARQAAPAPRPGRLLGWLGGFVGLPTAAVLGLWLGITQADLVLIYVPGAATTEIDALLLDDVFGATWIEGETG</sequence>
<keyword evidence="1" id="KW-1133">Transmembrane helix</keyword>
<feature type="transmembrane region" description="Helical" evidence="1">
    <location>
        <begin position="45"/>
        <end position="67"/>
    </location>
</feature>
<dbReference type="AlphaFoldDB" id="A0A1H3RD69"/>
<dbReference type="Proteomes" id="UP000198914">
    <property type="component" value="Unassembled WGS sequence"/>
</dbReference>
<dbReference type="RefSeq" id="WP_139176599.1">
    <property type="nucleotide sequence ID" value="NZ_FNPX01000008.1"/>
</dbReference>
<protein>
    <submittedName>
        <fullName evidence="2">Uncharacterized protein</fullName>
    </submittedName>
</protein>
<accession>A0A1H3RD69</accession>
<dbReference type="EMBL" id="FNPX01000008">
    <property type="protein sequence ID" value="SDZ23782.1"/>
    <property type="molecule type" value="Genomic_DNA"/>
</dbReference>
<keyword evidence="3" id="KW-1185">Reference proteome</keyword>
<dbReference type="OrthoDB" id="9931706at2"/>
<keyword evidence="1" id="KW-0812">Transmembrane</keyword>
<evidence type="ECO:0000256" key="1">
    <source>
        <dbReference type="SAM" id="Phobius"/>
    </source>
</evidence>
<organism evidence="2 3">
    <name type="scientific">Jannaschia faecimaris</name>
    <dbReference type="NCBI Taxonomy" id="1244108"/>
    <lineage>
        <taxon>Bacteria</taxon>
        <taxon>Pseudomonadati</taxon>
        <taxon>Pseudomonadota</taxon>
        <taxon>Alphaproteobacteria</taxon>
        <taxon>Rhodobacterales</taxon>
        <taxon>Roseobacteraceae</taxon>
        <taxon>Jannaschia</taxon>
    </lineage>
</organism>
<dbReference type="STRING" id="1244108.SAMN05444004_10875"/>
<keyword evidence="1" id="KW-0472">Membrane</keyword>
<evidence type="ECO:0000313" key="2">
    <source>
        <dbReference type="EMBL" id="SDZ23782.1"/>
    </source>
</evidence>